<feature type="binding site" evidence="6">
    <location>
        <position position="30"/>
    </location>
    <ligand>
        <name>(6S)-5-formyl-5,6,7,8-tetrahydrofolate</name>
        <dbReference type="ChEBI" id="CHEBI:57457"/>
    </ligand>
</feature>
<evidence type="ECO:0000256" key="2">
    <source>
        <dbReference type="ARBA" id="ARBA00022694"/>
    </source>
</evidence>
<keyword evidence="5 6" id="KW-0342">GTP-binding</keyword>
<dbReference type="Gene3D" id="1.20.120.430">
    <property type="entry name" value="tRNA modification GTPase MnmE domain 2"/>
    <property type="match status" value="1"/>
</dbReference>
<organism evidence="11 12">
    <name type="scientific">Oceanidesulfovibrio marinus</name>
    <dbReference type="NCBI Taxonomy" id="370038"/>
    <lineage>
        <taxon>Bacteria</taxon>
        <taxon>Pseudomonadati</taxon>
        <taxon>Thermodesulfobacteriota</taxon>
        <taxon>Desulfovibrionia</taxon>
        <taxon>Desulfovibrionales</taxon>
        <taxon>Desulfovibrionaceae</taxon>
        <taxon>Oceanidesulfovibrio</taxon>
    </lineage>
</organism>
<dbReference type="PANTHER" id="PTHR42714">
    <property type="entry name" value="TRNA MODIFICATION GTPASE GTPBP3"/>
    <property type="match status" value="1"/>
</dbReference>
<evidence type="ECO:0000259" key="10">
    <source>
        <dbReference type="Pfam" id="PF12631"/>
    </source>
</evidence>
<dbReference type="InterPro" id="IPR006073">
    <property type="entry name" value="GTP-bd"/>
</dbReference>
<dbReference type="InterPro" id="IPR005225">
    <property type="entry name" value="Small_GTP-bd"/>
</dbReference>
<dbReference type="SUPFAM" id="SSF52540">
    <property type="entry name" value="P-loop containing nucleoside triphosphate hydrolases"/>
    <property type="match status" value="1"/>
</dbReference>
<comment type="subcellular location">
    <subcellularLocation>
        <location evidence="6">Cytoplasm</location>
    </subcellularLocation>
</comment>
<protein>
    <recommendedName>
        <fullName evidence="6">tRNA modification GTPase MnmE</fullName>
        <ecNumber evidence="6">3.6.-.-</ecNumber>
    </recommendedName>
</protein>
<sequence>MSRTHGHDLSRDTIAAVATPPGVGGVGVVRLSGPSAAACALRVFQPSAAGFFGFSPRYMHHGRILAPSVDAPDARIVDEVLAVHFPAPNSFTGEDVVEIHGHGGPLVVAEVLRSVLSAGNDLDVREARPGEFSKRAFLNGKMDLVQAEAVAEAVAADSPAGLALAQTRLAGGLGHRVADLRDKLEALRIQLCIAVDFPDEDVECLPPDALTRDVCELIDSLQALAGAASRRRVWEEGGLVVLAGRVNAGKSSLLNTIAGSNRAIVTDRAGTTRDYLEERLLLDGLPVTLVDTAGLRADGELLTGELDPIEAEGVCRSRSLAARADLLVLVLDGARQEPLAEPERELLAHLDASGVLIALNKVDTWARYESTTPRSPLSRLADTLQSLGLGSLEIIPLSAAQGVGVDDLTRAIRRRLAGGDTPPRPGELAPNLRQARAMHRAAEELDGLLQDLDAGIPYDVLGVRLETASHALAEITGAIASHDVLNAIFDSFCIGK</sequence>
<evidence type="ECO:0000256" key="3">
    <source>
        <dbReference type="ARBA" id="ARBA00022741"/>
    </source>
</evidence>
<dbReference type="EMBL" id="CP039543">
    <property type="protein sequence ID" value="QJT08807.1"/>
    <property type="molecule type" value="Genomic_DNA"/>
</dbReference>
<feature type="domain" description="G" evidence="8">
    <location>
        <begin position="240"/>
        <end position="361"/>
    </location>
</feature>
<accession>A0ABX6NDY9</accession>
<feature type="binding site" evidence="6">
    <location>
        <position position="272"/>
    </location>
    <ligand>
        <name>Mg(2+)</name>
        <dbReference type="ChEBI" id="CHEBI:18420"/>
    </ligand>
</feature>
<comment type="subunit">
    <text evidence="6">Homodimer. Heterotetramer of two MnmE and two MnmG subunits.</text>
</comment>
<dbReference type="Pfam" id="PF10396">
    <property type="entry name" value="TrmE_N"/>
    <property type="match status" value="1"/>
</dbReference>
<comment type="similarity">
    <text evidence="1 6 7">Belongs to the TRAFAC class TrmE-Era-EngA-EngB-Septin-like GTPase superfamily. TrmE GTPase family.</text>
</comment>
<proteinExistence type="inferred from homology"/>
<comment type="function">
    <text evidence="6">Exhibits a very high intrinsic GTPase hydrolysis rate. Involved in the addition of a carboxymethylaminomethyl (cmnm) group at the wobble position (U34) of certain tRNAs, forming tRNA-cmnm(5)s(2)U34.</text>
</comment>
<dbReference type="InterPro" id="IPR025867">
    <property type="entry name" value="MnmE_helical"/>
</dbReference>
<evidence type="ECO:0000259" key="8">
    <source>
        <dbReference type="Pfam" id="PF01926"/>
    </source>
</evidence>
<dbReference type="InterPro" id="IPR027266">
    <property type="entry name" value="TrmE/GcvT-like"/>
</dbReference>
<dbReference type="Pfam" id="PF12631">
    <property type="entry name" value="MnmE_helical"/>
    <property type="match status" value="1"/>
</dbReference>
<keyword evidence="6" id="KW-0479">Metal-binding</keyword>
<evidence type="ECO:0000313" key="12">
    <source>
        <dbReference type="Proteomes" id="UP000503251"/>
    </source>
</evidence>
<evidence type="ECO:0000313" key="11">
    <source>
        <dbReference type="EMBL" id="QJT08807.1"/>
    </source>
</evidence>
<gene>
    <name evidence="6 11" type="primary">mnmE</name>
    <name evidence="6" type="synonym">trmE</name>
    <name evidence="11" type="ORF">E8L03_07650</name>
</gene>
<dbReference type="PANTHER" id="PTHR42714:SF2">
    <property type="entry name" value="TRNA MODIFICATION GTPASE GTPBP3, MITOCHONDRIAL"/>
    <property type="match status" value="1"/>
</dbReference>
<dbReference type="InterPro" id="IPR027417">
    <property type="entry name" value="P-loop_NTPase"/>
</dbReference>
<dbReference type="InterPro" id="IPR004520">
    <property type="entry name" value="GTPase_MnmE"/>
</dbReference>
<feature type="binding site" evidence="6">
    <location>
        <begin position="247"/>
        <end position="252"/>
    </location>
    <ligand>
        <name>GTP</name>
        <dbReference type="ChEBI" id="CHEBI:37565"/>
    </ligand>
</feature>
<evidence type="ECO:0000256" key="4">
    <source>
        <dbReference type="ARBA" id="ARBA00022958"/>
    </source>
</evidence>
<keyword evidence="6" id="KW-0460">Magnesium</keyword>
<feature type="binding site" evidence="6">
    <location>
        <position position="98"/>
    </location>
    <ligand>
        <name>(6S)-5-formyl-5,6,7,8-tetrahydrofolate</name>
        <dbReference type="ChEBI" id="CHEBI:57457"/>
    </ligand>
</feature>
<dbReference type="Pfam" id="PF01926">
    <property type="entry name" value="MMR_HSR1"/>
    <property type="match status" value="1"/>
</dbReference>
<evidence type="ECO:0000256" key="1">
    <source>
        <dbReference type="ARBA" id="ARBA00011043"/>
    </source>
</evidence>
<evidence type="ECO:0000259" key="9">
    <source>
        <dbReference type="Pfam" id="PF10396"/>
    </source>
</evidence>
<keyword evidence="6" id="KW-0378">Hydrolase</keyword>
<feature type="binding site" evidence="6">
    <location>
        <position position="496"/>
    </location>
    <ligand>
        <name>(6S)-5-formyl-5,6,7,8-tetrahydrofolate</name>
        <dbReference type="ChEBI" id="CHEBI:57457"/>
    </ligand>
</feature>
<keyword evidence="12" id="KW-1185">Reference proteome</keyword>
<dbReference type="CDD" id="cd14858">
    <property type="entry name" value="TrmE_N"/>
    <property type="match status" value="1"/>
</dbReference>
<reference evidence="11 12" key="1">
    <citation type="submission" date="2019-04" db="EMBL/GenBank/DDBJ databases">
        <title>Isolation and culture of sulfate reducing bacteria from the cold seep of the South China Sea.</title>
        <authorList>
            <person name="Sun C."/>
            <person name="Liu R."/>
        </authorList>
    </citation>
    <scope>NUCLEOTIDE SEQUENCE [LARGE SCALE GENOMIC DNA]</scope>
    <source>
        <strain evidence="11 12">CS1</strain>
    </source>
</reference>
<comment type="caution">
    <text evidence="6">Lacks conserved residue(s) required for the propagation of feature annotation.</text>
</comment>
<feature type="domain" description="MnmE helical" evidence="10">
    <location>
        <begin position="144"/>
        <end position="493"/>
    </location>
</feature>
<name>A0ABX6NDY9_9BACT</name>
<dbReference type="CDD" id="cd04164">
    <property type="entry name" value="trmE"/>
    <property type="match status" value="1"/>
</dbReference>
<dbReference type="NCBIfam" id="TIGR00450">
    <property type="entry name" value="mnmE_trmE_thdF"/>
    <property type="match status" value="1"/>
</dbReference>
<keyword evidence="4 6" id="KW-0630">Potassium</keyword>
<evidence type="ECO:0000256" key="6">
    <source>
        <dbReference type="HAMAP-Rule" id="MF_00379"/>
    </source>
</evidence>
<dbReference type="InterPro" id="IPR027368">
    <property type="entry name" value="MnmE_dom2"/>
</dbReference>
<dbReference type="Gene3D" id="3.40.50.300">
    <property type="entry name" value="P-loop containing nucleotide triphosphate hydrolases"/>
    <property type="match status" value="1"/>
</dbReference>
<keyword evidence="2 6" id="KW-0819">tRNA processing</keyword>
<dbReference type="InterPro" id="IPR018948">
    <property type="entry name" value="GTP-bd_TrmE_N"/>
</dbReference>
<dbReference type="Gene3D" id="3.30.1360.120">
    <property type="entry name" value="Probable tRNA modification gtpase trme, domain 1"/>
    <property type="match status" value="1"/>
</dbReference>
<evidence type="ECO:0000256" key="7">
    <source>
        <dbReference type="RuleBase" id="RU003313"/>
    </source>
</evidence>
<keyword evidence="6" id="KW-0963">Cytoplasm</keyword>
<feature type="domain" description="GTP-binding protein TrmE N-terminal" evidence="9">
    <location>
        <begin position="13"/>
        <end position="141"/>
    </location>
</feature>
<dbReference type="HAMAP" id="MF_00379">
    <property type="entry name" value="GTPase_MnmE"/>
    <property type="match status" value="1"/>
</dbReference>
<dbReference type="InterPro" id="IPR031168">
    <property type="entry name" value="G_TrmE"/>
</dbReference>
<comment type="cofactor">
    <cofactor evidence="6">
        <name>K(+)</name>
        <dbReference type="ChEBI" id="CHEBI:29103"/>
    </cofactor>
    <text evidence="6">Binds 1 potassium ion per subunit.</text>
</comment>
<evidence type="ECO:0000256" key="5">
    <source>
        <dbReference type="ARBA" id="ARBA00023134"/>
    </source>
</evidence>
<feature type="binding site" evidence="6">
    <location>
        <begin position="266"/>
        <end position="272"/>
    </location>
    <ligand>
        <name>GTP</name>
        <dbReference type="ChEBI" id="CHEBI:37565"/>
    </ligand>
</feature>
<dbReference type="Proteomes" id="UP000503251">
    <property type="component" value="Chromosome"/>
</dbReference>
<dbReference type="EC" id="3.6.-.-" evidence="6"/>
<feature type="binding site" evidence="6">
    <location>
        <begin position="291"/>
        <end position="294"/>
    </location>
    <ligand>
        <name>GTP</name>
        <dbReference type="ChEBI" id="CHEBI:37565"/>
    </ligand>
</feature>
<keyword evidence="3 6" id="KW-0547">Nucleotide-binding</keyword>
<feature type="binding site" evidence="6">
    <location>
        <position position="141"/>
    </location>
    <ligand>
        <name>(6S)-5-formyl-5,6,7,8-tetrahydrofolate</name>
        <dbReference type="ChEBI" id="CHEBI:57457"/>
    </ligand>
</feature>
<feature type="binding site" evidence="6">
    <location>
        <position position="251"/>
    </location>
    <ligand>
        <name>Mg(2+)</name>
        <dbReference type="ChEBI" id="CHEBI:18420"/>
    </ligand>
</feature>
<dbReference type="RefSeq" id="WP_171267001.1">
    <property type="nucleotide sequence ID" value="NZ_CP039543.1"/>
</dbReference>
<dbReference type="NCBIfam" id="TIGR00231">
    <property type="entry name" value="small_GTP"/>
    <property type="match status" value="1"/>
</dbReference>